<dbReference type="RefSeq" id="XP_009230093.1">
    <property type="nucleotide sequence ID" value="XM_009231829.1"/>
</dbReference>
<feature type="compositionally biased region" description="Basic residues" evidence="7">
    <location>
        <begin position="170"/>
        <end position="181"/>
    </location>
</feature>
<evidence type="ECO:0000256" key="2">
    <source>
        <dbReference type="ARBA" id="ARBA00009154"/>
    </source>
</evidence>
<dbReference type="EnsemblFungi" id="EJT68524">
    <property type="protein sequence ID" value="EJT68524"/>
    <property type="gene ID" value="GGTG_13905"/>
</dbReference>
<dbReference type="HOGENOM" id="CLU_064339_3_1_1"/>
<protein>
    <recommendedName>
        <fullName evidence="6">Exosome complex protein</fullName>
    </recommendedName>
</protein>
<dbReference type="GO" id="GO:0010468">
    <property type="term" value="P:regulation of gene expression"/>
    <property type="evidence" value="ECO:0007669"/>
    <property type="project" value="TreeGrafter"/>
</dbReference>
<reference evidence="8" key="3">
    <citation type="submission" date="2010-09" db="EMBL/GenBank/DDBJ databases">
        <title>Annotation of Gaeumannomyces graminis var. tritici R3-111a-1.</title>
        <authorList>
            <consortium name="The Broad Institute Genome Sequencing Platform"/>
            <person name="Ma L.-J."/>
            <person name="Dead R."/>
            <person name="Young S.K."/>
            <person name="Zeng Q."/>
            <person name="Gargeya S."/>
            <person name="Fitzgerald M."/>
            <person name="Haas B."/>
            <person name="Abouelleil A."/>
            <person name="Alvarado L."/>
            <person name="Arachchi H.M."/>
            <person name="Berlin A."/>
            <person name="Brown A."/>
            <person name="Chapman S.B."/>
            <person name="Chen Z."/>
            <person name="Dunbar C."/>
            <person name="Freedman E."/>
            <person name="Gearin G."/>
            <person name="Gellesch M."/>
            <person name="Goldberg J."/>
            <person name="Griggs A."/>
            <person name="Gujja S."/>
            <person name="Heiman D."/>
            <person name="Howarth C."/>
            <person name="Larson L."/>
            <person name="Lui A."/>
            <person name="MacDonald P.J.P."/>
            <person name="Mehta T."/>
            <person name="Montmayeur A."/>
            <person name="Murphy C."/>
            <person name="Neiman D."/>
            <person name="Pearson M."/>
            <person name="Priest M."/>
            <person name="Roberts A."/>
            <person name="Saif S."/>
            <person name="Shea T."/>
            <person name="Shenoy N."/>
            <person name="Sisk P."/>
            <person name="Stolte C."/>
            <person name="Sykes S."/>
            <person name="Yandava C."/>
            <person name="Wortman J."/>
            <person name="Nusbaum C."/>
            <person name="Birren B."/>
        </authorList>
    </citation>
    <scope>NUCLEOTIDE SEQUENCE</scope>
    <source>
        <strain evidence="8">R3-111a-1</strain>
    </source>
</reference>
<proteinExistence type="inferred from homology"/>
<organism evidence="8">
    <name type="scientific">Gaeumannomyces tritici (strain R3-111a-1)</name>
    <name type="common">Wheat and barley take-all root rot fungus</name>
    <name type="synonym">Gaeumannomyces graminis var. tritici</name>
    <dbReference type="NCBI Taxonomy" id="644352"/>
    <lineage>
        <taxon>Eukaryota</taxon>
        <taxon>Fungi</taxon>
        <taxon>Dikarya</taxon>
        <taxon>Ascomycota</taxon>
        <taxon>Pezizomycotina</taxon>
        <taxon>Sordariomycetes</taxon>
        <taxon>Sordariomycetidae</taxon>
        <taxon>Magnaporthales</taxon>
        <taxon>Magnaporthaceae</taxon>
        <taxon>Gaeumannomyces</taxon>
    </lineage>
</organism>
<dbReference type="AlphaFoldDB" id="J3PK58"/>
<dbReference type="Proteomes" id="UP000006039">
    <property type="component" value="Unassembled WGS sequence"/>
</dbReference>
<comment type="subcellular location">
    <subcellularLocation>
        <location evidence="1 6">Nucleus</location>
    </subcellularLocation>
</comment>
<sequence length="181" mass="20029">MSAEDDAFDAMVEGLADSVTTLEGDLKPLLENFAEISSKLPVLDQAKLNVLLAYSIESLLFSALRLEGVDAKNHDVFKELTRTRQYFEKITKAETPPEPRPENATINKQAAIRFIRADLADENNRELSNNLKELLAKERAKAVIRKRRAAEEASPSADTSDASGKSDSKAKRKKHSSKASK</sequence>
<dbReference type="GO" id="GO:0000178">
    <property type="term" value="C:exosome (RNase complex)"/>
    <property type="evidence" value="ECO:0007669"/>
    <property type="project" value="TreeGrafter"/>
</dbReference>
<reference evidence="10" key="1">
    <citation type="submission" date="2010-07" db="EMBL/GenBank/DDBJ databases">
        <title>The genome sequence of Gaeumannomyces graminis var. tritici strain R3-111a-1.</title>
        <authorList>
            <consortium name="The Broad Institute Genome Sequencing Platform"/>
            <person name="Ma L.-J."/>
            <person name="Dead R."/>
            <person name="Young S."/>
            <person name="Zeng Q."/>
            <person name="Koehrsen M."/>
            <person name="Alvarado L."/>
            <person name="Berlin A."/>
            <person name="Chapman S.B."/>
            <person name="Chen Z."/>
            <person name="Freedman E."/>
            <person name="Gellesch M."/>
            <person name="Goldberg J."/>
            <person name="Griggs A."/>
            <person name="Gujja S."/>
            <person name="Heilman E.R."/>
            <person name="Heiman D."/>
            <person name="Hepburn T."/>
            <person name="Howarth C."/>
            <person name="Jen D."/>
            <person name="Larson L."/>
            <person name="Mehta T."/>
            <person name="Neiman D."/>
            <person name="Pearson M."/>
            <person name="Roberts A."/>
            <person name="Saif S."/>
            <person name="Shea T."/>
            <person name="Shenoy N."/>
            <person name="Sisk P."/>
            <person name="Stolte C."/>
            <person name="Sykes S."/>
            <person name="Walk T."/>
            <person name="White J."/>
            <person name="Yandava C."/>
            <person name="Haas B."/>
            <person name="Nusbaum C."/>
            <person name="Birren B."/>
        </authorList>
    </citation>
    <scope>NUCLEOTIDE SEQUENCE [LARGE SCALE GENOMIC DNA]</scope>
    <source>
        <strain evidence="10">R3-111a-1</strain>
    </source>
</reference>
<reference evidence="9" key="4">
    <citation type="journal article" date="2015" name="G3 (Bethesda)">
        <title>Genome sequences of three phytopathogenic species of the Magnaporthaceae family of fungi.</title>
        <authorList>
            <person name="Okagaki L.H."/>
            <person name="Nunes C.C."/>
            <person name="Sailsbery J."/>
            <person name="Clay B."/>
            <person name="Brown D."/>
            <person name="John T."/>
            <person name="Oh Y."/>
            <person name="Young N."/>
            <person name="Fitzgerald M."/>
            <person name="Haas B.J."/>
            <person name="Zeng Q."/>
            <person name="Young S."/>
            <person name="Adiconis X."/>
            <person name="Fan L."/>
            <person name="Levin J.Z."/>
            <person name="Mitchell T.K."/>
            <person name="Okubara P.A."/>
            <person name="Farman M.L."/>
            <person name="Kohn L.M."/>
            <person name="Birren B."/>
            <person name="Ma L.-J."/>
            <person name="Dean R.A."/>
        </authorList>
    </citation>
    <scope>NUCLEOTIDE SEQUENCE</scope>
    <source>
        <strain evidence="9">R3-111a-1</strain>
    </source>
</reference>
<dbReference type="GO" id="GO:0003723">
    <property type="term" value="F:RNA binding"/>
    <property type="evidence" value="ECO:0007669"/>
    <property type="project" value="UniProtKB-UniRule"/>
</dbReference>
<comment type="similarity">
    <text evidence="2 6">Belongs to the C1D family.</text>
</comment>
<feature type="region of interest" description="Disordered" evidence="7">
    <location>
        <begin position="145"/>
        <end position="181"/>
    </location>
</feature>
<reference evidence="9" key="5">
    <citation type="submission" date="2018-04" db="UniProtKB">
        <authorList>
            <consortium name="EnsemblFungi"/>
        </authorList>
    </citation>
    <scope>IDENTIFICATION</scope>
    <source>
        <strain evidence="9">R3-111a-1</strain>
    </source>
</reference>
<evidence type="ECO:0000256" key="5">
    <source>
        <dbReference type="ARBA" id="ARBA00023242"/>
    </source>
</evidence>
<accession>J3PK58</accession>
<evidence type="ECO:0000313" key="9">
    <source>
        <dbReference type="EnsemblFungi" id="EJT68524"/>
    </source>
</evidence>
<evidence type="ECO:0000256" key="1">
    <source>
        <dbReference type="ARBA" id="ARBA00004123"/>
    </source>
</evidence>
<name>J3PK58_GAET3</name>
<keyword evidence="10" id="KW-1185">Reference proteome</keyword>
<evidence type="ECO:0000313" key="10">
    <source>
        <dbReference type="Proteomes" id="UP000006039"/>
    </source>
</evidence>
<evidence type="ECO:0000256" key="6">
    <source>
        <dbReference type="RuleBase" id="RU368003"/>
    </source>
</evidence>
<dbReference type="GO" id="GO:0003677">
    <property type="term" value="F:DNA binding"/>
    <property type="evidence" value="ECO:0007669"/>
    <property type="project" value="TreeGrafter"/>
</dbReference>
<dbReference type="GO" id="GO:0000460">
    <property type="term" value="P:maturation of 5.8S rRNA"/>
    <property type="evidence" value="ECO:0007669"/>
    <property type="project" value="TreeGrafter"/>
</dbReference>
<dbReference type="GO" id="GO:0005730">
    <property type="term" value="C:nucleolus"/>
    <property type="evidence" value="ECO:0007669"/>
    <property type="project" value="TreeGrafter"/>
</dbReference>
<dbReference type="eggNOG" id="KOG4835">
    <property type="taxonomic scope" value="Eukaryota"/>
</dbReference>
<dbReference type="PANTHER" id="PTHR15341">
    <property type="entry name" value="SUN-COR STEROID HORMONE RECEPTOR CO-REPRESSOR"/>
    <property type="match status" value="1"/>
</dbReference>
<dbReference type="Pfam" id="PF04000">
    <property type="entry name" value="Sas10_Utp3"/>
    <property type="match status" value="1"/>
</dbReference>
<feature type="compositionally biased region" description="Low complexity" evidence="7">
    <location>
        <begin position="152"/>
        <end position="163"/>
    </location>
</feature>
<dbReference type="InterPro" id="IPR007146">
    <property type="entry name" value="Sas10/Utp3/C1D"/>
</dbReference>
<evidence type="ECO:0000313" key="8">
    <source>
        <dbReference type="EMBL" id="EJT68524.1"/>
    </source>
</evidence>
<dbReference type="GeneID" id="20354363"/>
<keyword evidence="5 6" id="KW-0539">Nucleus</keyword>
<comment type="function">
    <text evidence="6">Required for exosome-dependent processing of pre-rRNA and small nucleolar RNA (snRNA) precursors. Involved in processing of 35S pre-rRNA at the A0, A1 and A2 sites.</text>
</comment>
<reference evidence="8" key="2">
    <citation type="submission" date="2010-07" db="EMBL/GenBank/DDBJ databases">
        <authorList>
            <consortium name="The Broad Institute Genome Sequencing Platform"/>
            <consortium name="Broad Institute Genome Sequencing Center for Infectious Disease"/>
            <person name="Ma L.-J."/>
            <person name="Dead R."/>
            <person name="Young S."/>
            <person name="Zeng Q."/>
            <person name="Koehrsen M."/>
            <person name="Alvarado L."/>
            <person name="Berlin A."/>
            <person name="Chapman S.B."/>
            <person name="Chen Z."/>
            <person name="Freedman E."/>
            <person name="Gellesch M."/>
            <person name="Goldberg J."/>
            <person name="Griggs A."/>
            <person name="Gujja S."/>
            <person name="Heilman E.R."/>
            <person name="Heiman D."/>
            <person name="Hepburn T."/>
            <person name="Howarth C."/>
            <person name="Jen D."/>
            <person name="Larson L."/>
            <person name="Mehta T."/>
            <person name="Neiman D."/>
            <person name="Pearson M."/>
            <person name="Roberts A."/>
            <person name="Saif S."/>
            <person name="Shea T."/>
            <person name="Shenoy N."/>
            <person name="Sisk P."/>
            <person name="Stolte C."/>
            <person name="Sykes S."/>
            <person name="Walk T."/>
            <person name="White J."/>
            <person name="Yandava C."/>
            <person name="Haas B."/>
            <person name="Nusbaum C."/>
            <person name="Birren B."/>
        </authorList>
    </citation>
    <scope>NUCLEOTIDE SEQUENCE</scope>
    <source>
        <strain evidence="8">R3-111a-1</strain>
    </source>
</reference>
<evidence type="ECO:0000256" key="4">
    <source>
        <dbReference type="ARBA" id="ARBA00022884"/>
    </source>
</evidence>
<keyword evidence="4 6" id="KW-0694">RNA-binding</keyword>
<keyword evidence="3 6" id="KW-0698">rRNA processing</keyword>
<evidence type="ECO:0000256" key="7">
    <source>
        <dbReference type="SAM" id="MobiDB-lite"/>
    </source>
</evidence>
<dbReference type="STRING" id="644352.J3PK58"/>
<dbReference type="VEuPathDB" id="FungiDB:GGTG_13905"/>
<dbReference type="InterPro" id="IPR011082">
    <property type="entry name" value="Exosome-assoc_fac/DNA_repair"/>
</dbReference>
<dbReference type="OrthoDB" id="1421013at2759"/>
<gene>
    <name evidence="9" type="primary">20354363</name>
    <name evidence="8" type="ORF">GGTG_13905</name>
</gene>
<evidence type="ECO:0000256" key="3">
    <source>
        <dbReference type="ARBA" id="ARBA00022552"/>
    </source>
</evidence>
<dbReference type="PANTHER" id="PTHR15341:SF3">
    <property type="entry name" value="NUCLEAR NUCLEIC ACID-BINDING PROTEIN C1D"/>
    <property type="match status" value="1"/>
</dbReference>
<dbReference type="EMBL" id="GL385469">
    <property type="protein sequence ID" value="EJT68524.1"/>
    <property type="molecule type" value="Genomic_DNA"/>
</dbReference>